<dbReference type="Proteomes" id="UP000237105">
    <property type="component" value="Unassembled WGS sequence"/>
</dbReference>
<reference evidence="3" key="1">
    <citation type="submission" date="2016-06" db="EMBL/GenBank/DDBJ databases">
        <title>Parallel loss of symbiosis genes in relatives of nitrogen-fixing non-legume Parasponia.</title>
        <authorList>
            <person name="Van Velzen R."/>
            <person name="Holmer R."/>
            <person name="Bu F."/>
            <person name="Rutten L."/>
            <person name="Van Zeijl A."/>
            <person name="Liu W."/>
            <person name="Santuari L."/>
            <person name="Cao Q."/>
            <person name="Sharma T."/>
            <person name="Shen D."/>
            <person name="Roswanjaya Y."/>
            <person name="Wardhani T."/>
            <person name="Kalhor M.S."/>
            <person name="Jansen J."/>
            <person name="Van den Hoogen J."/>
            <person name="Gungor B."/>
            <person name="Hartog M."/>
            <person name="Hontelez J."/>
            <person name="Verver J."/>
            <person name="Yang W.-C."/>
            <person name="Schijlen E."/>
            <person name="Repin R."/>
            <person name="Schilthuizen M."/>
            <person name="Schranz E."/>
            <person name="Heidstra R."/>
            <person name="Miyata K."/>
            <person name="Fedorova E."/>
            <person name="Kohlen W."/>
            <person name="Bisseling T."/>
            <person name="Smit S."/>
            <person name="Geurts R."/>
        </authorList>
    </citation>
    <scope>NUCLEOTIDE SEQUENCE [LARGE SCALE GENOMIC DNA]</scope>
    <source>
        <strain evidence="3">cv. WU1-14</strain>
    </source>
</reference>
<feature type="non-terminal residue" evidence="2">
    <location>
        <position position="1"/>
    </location>
</feature>
<accession>A0A2P5DVV9</accession>
<organism evidence="2 3">
    <name type="scientific">Parasponia andersonii</name>
    <name type="common">Sponia andersonii</name>
    <dbReference type="NCBI Taxonomy" id="3476"/>
    <lineage>
        <taxon>Eukaryota</taxon>
        <taxon>Viridiplantae</taxon>
        <taxon>Streptophyta</taxon>
        <taxon>Embryophyta</taxon>
        <taxon>Tracheophyta</taxon>
        <taxon>Spermatophyta</taxon>
        <taxon>Magnoliopsida</taxon>
        <taxon>eudicotyledons</taxon>
        <taxon>Gunneridae</taxon>
        <taxon>Pentapetalae</taxon>
        <taxon>rosids</taxon>
        <taxon>fabids</taxon>
        <taxon>Rosales</taxon>
        <taxon>Cannabaceae</taxon>
        <taxon>Parasponia</taxon>
    </lineage>
</organism>
<evidence type="ECO:0000313" key="2">
    <source>
        <dbReference type="EMBL" id="PON77433.1"/>
    </source>
</evidence>
<sequence>LNVLERKDVDDKDIINEVYQEEKANVLPLFHRTEKIVEQSYLVRRDAHPITLSDQLVVELNISQEDLNRFNNVEEEDFHDDGQPLVNEDDEFILSEGESNDSDDDDATT</sequence>
<dbReference type="EMBL" id="JXTB01000013">
    <property type="protein sequence ID" value="PON77433.1"/>
    <property type="molecule type" value="Genomic_DNA"/>
</dbReference>
<gene>
    <name evidence="2" type="ORF">PanWU01x14_025940</name>
</gene>
<evidence type="ECO:0000256" key="1">
    <source>
        <dbReference type="SAM" id="MobiDB-lite"/>
    </source>
</evidence>
<comment type="caution">
    <text evidence="2">The sequence shown here is derived from an EMBL/GenBank/DDBJ whole genome shotgun (WGS) entry which is preliminary data.</text>
</comment>
<feature type="compositionally biased region" description="Acidic residues" evidence="1">
    <location>
        <begin position="87"/>
        <end position="109"/>
    </location>
</feature>
<keyword evidence="3" id="KW-1185">Reference proteome</keyword>
<evidence type="ECO:0000313" key="3">
    <source>
        <dbReference type="Proteomes" id="UP000237105"/>
    </source>
</evidence>
<protein>
    <submittedName>
        <fullName evidence="2">Uncharacterized protein</fullName>
    </submittedName>
</protein>
<feature type="region of interest" description="Disordered" evidence="1">
    <location>
        <begin position="72"/>
        <end position="109"/>
    </location>
</feature>
<proteinExistence type="predicted"/>
<name>A0A2P5DVV9_PARAD</name>
<dbReference type="AlphaFoldDB" id="A0A2P5DVV9"/>